<evidence type="ECO:0000313" key="1">
    <source>
        <dbReference type="EMBL" id="MBS4190354.1"/>
    </source>
</evidence>
<evidence type="ECO:0000313" key="2">
    <source>
        <dbReference type="Proteomes" id="UP000681027"/>
    </source>
</evidence>
<protein>
    <submittedName>
        <fullName evidence="1">Uncharacterized protein</fullName>
    </submittedName>
</protein>
<sequence>MILLNNQTRVLLPKWLLEKENEPLFLIEVHKYLVRYPDYRFIQIEDGMALCERLGGVKNG</sequence>
<accession>A0ABS5NTX9</accession>
<organism evidence="1 2">
    <name type="scientific">Cytobacillus citreus</name>
    <dbReference type="NCBI Taxonomy" id="2833586"/>
    <lineage>
        <taxon>Bacteria</taxon>
        <taxon>Bacillati</taxon>
        <taxon>Bacillota</taxon>
        <taxon>Bacilli</taxon>
        <taxon>Bacillales</taxon>
        <taxon>Bacillaceae</taxon>
        <taxon>Cytobacillus</taxon>
    </lineage>
</organism>
<keyword evidence="2" id="KW-1185">Reference proteome</keyword>
<dbReference type="EMBL" id="JAGYPM010000002">
    <property type="protein sequence ID" value="MBS4190354.1"/>
    <property type="molecule type" value="Genomic_DNA"/>
</dbReference>
<name>A0ABS5NTX9_9BACI</name>
<dbReference type="Proteomes" id="UP000681027">
    <property type="component" value="Unassembled WGS sequence"/>
</dbReference>
<proteinExistence type="predicted"/>
<dbReference type="RefSeq" id="WP_213101811.1">
    <property type="nucleotide sequence ID" value="NZ_JAGYPM010000002.1"/>
</dbReference>
<comment type="caution">
    <text evidence="1">The sequence shown here is derived from an EMBL/GenBank/DDBJ whole genome shotgun (WGS) entry which is preliminary data.</text>
</comment>
<gene>
    <name evidence="1" type="ORF">KHA94_09085</name>
</gene>
<reference evidence="1 2" key="1">
    <citation type="submission" date="2021-05" db="EMBL/GenBank/DDBJ databases">
        <title>Novel Bacillus species.</title>
        <authorList>
            <person name="Liu G."/>
        </authorList>
    </citation>
    <scope>NUCLEOTIDE SEQUENCE [LARGE SCALE GENOMIC DNA]</scope>
    <source>
        <strain evidence="1 2">FJAT-49705</strain>
    </source>
</reference>